<reference evidence="2" key="1">
    <citation type="submission" date="2022-11" db="EMBL/GenBank/DDBJ databases">
        <authorList>
            <person name="Petersen C."/>
        </authorList>
    </citation>
    <scope>NUCLEOTIDE SEQUENCE</scope>
    <source>
        <strain evidence="2">IBT 21917</strain>
    </source>
</reference>
<name>A0A9W9I4P4_9EURO</name>
<evidence type="ECO:0000313" key="2">
    <source>
        <dbReference type="EMBL" id="KAJ5162420.1"/>
    </source>
</evidence>
<evidence type="ECO:0000313" key="3">
    <source>
        <dbReference type="Proteomes" id="UP001146351"/>
    </source>
</evidence>
<dbReference type="PANTHER" id="PTHR36847:SF1">
    <property type="entry name" value="AMIDOLIGASE ENZYME"/>
    <property type="match status" value="1"/>
</dbReference>
<reference evidence="2" key="2">
    <citation type="journal article" date="2023" name="IMA Fungus">
        <title>Comparative genomic study of the Penicillium genus elucidates a diverse pangenome and 15 lateral gene transfer events.</title>
        <authorList>
            <person name="Petersen C."/>
            <person name="Sorensen T."/>
            <person name="Nielsen M.R."/>
            <person name="Sondergaard T.E."/>
            <person name="Sorensen J.L."/>
            <person name="Fitzpatrick D.A."/>
            <person name="Frisvad J.C."/>
            <person name="Nielsen K.L."/>
        </authorList>
    </citation>
    <scope>NUCLEOTIDE SEQUENCE</scope>
    <source>
        <strain evidence="2">IBT 21917</strain>
    </source>
</reference>
<organism evidence="2 3">
    <name type="scientific">Penicillium capsulatum</name>
    <dbReference type="NCBI Taxonomy" id="69766"/>
    <lineage>
        <taxon>Eukaryota</taxon>
        <taxon>Fungi</taxon>
        <taxon>Dikarya</taxon>
        <taxon>Ascomycota</taxon>
        <taxon>Pezizomycotina</taxon>
        <taxon>Eurotiomycetes</taxon>
        <taxon>Eurotiomycetidae</taxon>
        <taxon>Eurotiales</taxon>
        <taxon>Aspergillaceae</taxon>
        <taxon>Penicillium</taxon>
    </lineage>
</organism>
<keyword evidence="3" id="KW-1185">Reference proteome</keyword>
<evidence type="ECO:0000256" key="1">
    <source>
        <dbReference type="SAM" id="MobiDB-lite"/>
    </source>
</evidence>
<feature type="region of interest" description="Disordered" evidence="1">
    <location>
        <begin position="303"/>
        <end position="324"/>
    </location>
</feature>
<dbReference type="PANTHER" id="PTHR36847">
    <property type="entry name" value="AMIDOLIGASE ENZYME"/>
    <property type="match status" value="1"/>
</dbReference>
<dbReference type="EMBL" id="JAPQKO010000005">
    <property type="protein sequence ID" value="KAJ5162420.1"/>
    <property type="molecule type" value="Genomic_DNA"/>
</dbReference>
<protein>
    <submittedName>
        <fullName evidence="2">Amidoligase enzyme-domain-containing protein</fullName>
    </submittedName>
</protein>
<sequence>MDLGLRIGLEIEILLEHHRKKKQKFRDLERFAQYLVAHFHAARPPRPRVHNDIDGMYEGADDNEEWSLTDDATIKPDHREQRPIELVAPILYYHDRSHWRDDVRHMFKALNLICQVQTNQSCAVHIHISPPRGSTWNICTLKMICRCILHFEGAINAIVPHHRRGNPENERERLRLVELCKNHVEIADLMNDNGKRYFAWNFTNLYYGGKYTIEFRQAPGATDETACLPWVEFIASFINSCKMVASDRTIGPFSRDVQGLRRFPTHFQLAGFNRGILESLFRGKSGYIAHSPMRELTMAEEEELRSKESKEGRKSQVMRKLDSM</sequence>
<dbReference type="AlphaFoldDB" id="A0A9W9I4P4"/>
<accession>A0A9W9I4P4</accession>
<dbReference type="Pfam" id="PF12224">
    <property type="entry name" value="Amidoligase_2"/>
    <property type="match status" value="1"/>
</dbReference>
<dbReference type="InterPro" id="IPR022025">
    <property type="entry name" value="Amidoligase_2"/>
</dbReference>
<feature type="compositionally biased region" description="Basic and acidic residues" evidence="1">
    <location>
        <begin position="304"/>
        <end position="324"/>
    </location>
</feature>
<comment type="caution">
    <text evidence="2">The sequence shown here is derived from an EMBL/GenBank/DDBJ whole genome shotgun (WGS) entry which is preliminary data.</text>
</comment>
<dbReference type="Proteomes" id="UP001146351">
    <property type="component" value="Unassembled WGS sequence"/>
</dbReference>
<gene>
    <name evidence="2" type="ORF">N7492_007812</name>
</gene>
<proteinExistence type="predicted"/>
<dbReference type="OrthoDB" id="5291055at2759"/>